<keyword evidence="4" id="KW-1185">Reference proteome</keyword>
<dbReference type="PRINTS" id="PR00721">
    <property type="entry name" value="STOMATIN"/>
</dbReference>
<dbReference type="Proteomes" id="UP000515126">
    <property type="component" value="Chromosome 9"/>
</dbReference>
<dbReference type="GeneID" id="110302347"/>
<dbReference type="PANTHER" id="PTHR10264">
    <property type="entry name" value="BAND 7 PROTEIN-RELATED"/>
    <property type="match status" value="1"/>
</dbReference>
<comment type="similarity">
    <text evidence="1">Belongs to the band 7/mec-2 family.</text>
</comment>
<dbReference type="RefSeq" id="XP_029337819.1">
    <property type="nucleotide sequence ID" value="XM_029481959.1"/>
</dbReference>
<name>A0A6P7RDX9_MUSCR</name>
<dbReference type="Pfam" id="PF01145">
    <property type="entry name" value="Band_7"/>
    <property type="match status" value="1"/>
</dbReference>
<organism evidence="4 5">
    <name type="scientific">Mus caroli</name>
    <name type="common">Ryukyu mouse</name>
    <name type="synonym">Ricefield mouse</name>
    <dbReference type="NCBI Taxonomy" id="10089"/>
    <lineage>
        <taxon>Eukaryota</taxon>
        <taxon>Metazoa</taxon>
        <taxon>Chordata</taxon>
        <taxon>Craniata</taxon>
        <taxon>Vertebrata</taxon>
        <taxon>Euteleostomi</taxon>
        <taxon>Mammalia</taxon>
        <taxon>Eutheria</taxon>
        <taxon>Euarchontoglires</taxon>
        <taxon>Glires</taxon>
        <taxon>Rodentia</taxon>
        <taxon>Myomorpha</taxon>
        <taxon>Muroidea</taxon>
        <taxon>Muridae</taxon>
        <taxon>Murinae</taxon>
        <taxon>Mus</taxon>
        <taxon>Mus</taxon>
    </lineage>
</organism>
<dbReference type="Gene3D" id="3.30.479.30">
    <property type="entry name" value="Band 7 domain"/>
    <property type="match status" value="1"/>
</dbReference>
<dbReference type="InterPro" id="IPR036527">
    <property type="entry name" value="SCP2_sterol-bd_dom_sf"/>
</dbReference>
<accession>A0A6P7RDX9</accession>
<keyword evidence="2" id="KW-0472">Membrane</keyword>
<evidence type="ECO:0000259" key="3">
    <source>
        <dbReference type="SMART" id="SM00244"/>
    </source>
</evidence>
<feature type="transmembrane region" description="Helical" evidence="2">
    <location>
        <begin position="57"/>
        <end position="79"/>
    </location>
</feature>
<gene>
    <name evidence="5" type="primary">Stoml1</name>
</gene>
<evidence type="ECO:0000313" key="4">
    <source>
        <dbReference type="Proteomes" id="UP000515126"/>
    </source>
</evidence>
<dbReference type="InterPro" id="IPR003033">
    <property type="entry name" value="SCP2_sterol-bd_dom"/>
</dbReference>
<keyword evidence="2" id="KW-0812">Transmembrane</keyword>
<dbReference type="CTD" id="9399"/>
<evidence type="ECO:0000256" key="2">
    <source>
        <dbReference type="SAM" id="Phobius"/>
    </source>
</evidence>
<dbReference type="PANTHER" id="PTHR10264:SF130">
    <property type="entry name" value="STOMATIN-LIKE PROTEIN 1"/>
    <property type="match status" value="1"/>
</dbReference>
<dbReference type="SUPFAM" id="SSF117892">
    <property type="entry name" value="Band 7/SPFH domain"/>
    <property type="match status" value="1"/>
</dbReference>
<feature type="domain" description="Band 7" evidence="3">
    <location>
        <begin position="77"/>
        <end position="239"/>
    </location>
</feature>
<dbReference type="SMART" id="SM00244">
    <property type="entry name" value="PHB"/>
    <property type="match status" value="1"/>
</dbReference>
<evidence type="ECO:0000313" key="5">
    <source>
        <dbReference type="RefSeq" id="XP_029337819.1"/>
    </source>
</evidence>
<dbReference type="Pfam" id="PF02036">
    <property type="entry name" value="SCP2"/>
    <property type="match status" value="1"/>
</dbReference>
<dbReference type="SUPFAM" id="SSF55718">
    <property type="entry name" value="SCP-like"/>
    <property type="match status" value="1"/>
</dbReference>
<dbReference type="InterPro" id="IPR036013">
    <property type="entry name" value="Band_7/SPFH_dom_sf"/>
</dbReference>
<dbReference type="AlphaFoldDB" id="A0A6P7RDX9"/>
<reference evidence="5" key="1">
    <citation type="submission" date="2025-08" db="UniProtKB">
        <authorList>
            <consortium name="RefSeq"/>
        </authorList>
    </citation>
    <scope>IDENTIFICATION</scope>
</reference>
<dbReference type="Gene3D" id="3.30.1050.10">
    <property type="entry name" value="SCP2 sterol-binding domain"/>
    <property type="match status" value="1"/>
</dbReference>
<dbReference type="InterPro" id="IPR001972">
    <property type="entry name" value="Stomatin_HflK_fam"/>
</dbReference>
<dbReference type="InterPro" id="IPR043202">
    <property type="entry name" value="Band-7_stomatin-like"/>
</dbReference>
<protein>
    <submittedName>
        <fullName evidence="5">Stomatin-like protein 1</fullName>
    </submittedName>
</protein>
<sequence length="278" mass="30096">MLGRSGYRALPLGDFDRFQQSSFGFLGSQKGCLSPEPGGVGPGADAPESWPSCLCHGLVSVLGFLLLLLTFPISGWFALKIVPTYERMIVFRLGRIRNPQGPGMVLLLPFIDSFQRVDLRTRAFNVPPCKLASKDGAVLSVGADVQFRIWDPVLSVMAVKDLNTATRMTAHNAMTKALLRRPLQEIQMEKLKIGDQLLVGGFSQAGAQGRRLSTGQGRVGHGEPDGIPDVVVEMAEADLQALLSKELRPLGAYMSGRLKVKGDLAVVMKLEAVLKALK</sequence>
<dbReference type="InterPro" id="IPR001107">
    <property type="entry name" value="Band_7"/>
</dbReference>
<keyword evidence="2" id="KW-1133">Transmembrane helix</keyword>
<evidence type="ECO:0000256" key="1">
    <source>
        <dbReference type="ARBA" id="ARBA00008164"/>
    </source>
</evidence>
<dbReference type="GO" id="GO:0005886">
    <property type="term" value="C:plasma membrane"/>
    <property type="evidence" value="ECO:0007669"/>
    <property type="project" value="InterPro"/>
</dbReference>
<proteinExistence type="inferred from homology"/>
<dbReference type="KEGG" id="mcal:110302347"/>